<evidence type="ECO:0000313" key="1">
    <source>
        <dbReference type="EMBL" id="TXG53315.1"/>
    </source>
</evidence>
<dbReference type="Proteomes" id="UP000323000">
    <property type="component" value="Chromosome 10"/>
</dbReference>
<proteinExistence type="predicted"/>
<accession>A0A5C7HA04</accession>
<gene>
    <name evidence="1" type="ORF">EZV62_022484</name>
</gene>
<comment type="caution">
    <text evidence="1">The sequence shown here is derived from an EMBL/GenBank/DDBJ whole genome shotgun (WGS) entry which is preliminary data.</text>
</comment>
<evidence type="ECO:0000313" key="2">
    <source>
        <dbReference type="Proteomes" id="UP000323000"/>
    </source>
</evidence>
<organism evidence="1 2">
    <name type="scientific">Acer yangbiense</name>
    <dbReference type="NCBI Taxonomy" id="1000413"/>
    <lineage>
        <taxon>Eukaryota</taxon>
        <taxon>Viridiplantae</taxon>
        <taxon>Streptophyta</taxon>
        <taxon>Embryophyta</taxon>
        <taxon>Tracheophyta</taxon>
        <taxon>Spermatophyta</taxon>
        <taxon>Magnoliopsida</taxon>
        <taxon>eudicotyledons</taxon>
        <taxon>Gunneridae</taxon>
        <taxon>Pentapetalae</taxon>
        <taxon>rosids</taxon>
        <taxon>malvids</taxon>
        <taxon>Sapindales</taxon>
        <taxon>Sapindaceae</taxon>
        <taxon>Hippocastanoideae</taxon>
        <taxon>Acereae</taxon>
        <taxon>Acer</taxon>
    </lineage>
</organism>
<protein>
    <submittedName>
        <fullName evidence="1">Uncharacterized protein</fullName>
    </submittedName>
</protein>
<dbReference type="AlphaFoldDB" id="A0A5C7HA04"/>
<reference evidence="2" key="1">
    <citation type="journal article" date="2019" name="Gigascience">
        <title>De novo genome assembly of the endangered Acer yangbiense, a plant species with extremely small populations endemic to Yunnan Province, China.</title>
        <authorList>
            <person name="Yang J."/>
            <person name="Wariss H.M."/>
            <person name="Tao L."/>
            <person name="Zhang R."/>
            <person name="Yun Q."/>
            <person name="Hollingsworth P."/>
            <person name="Dao Z."/>
            <person name="Luo G."/>
            <person name="Guo H."/>
            <person name="Ma Y."/>
            <person name="Sun W."/>
        </authorList>
    </citation>
    <scope>NUCLEOTIDE SEQUENCE [LARGE SCALE GENOMIC DNA]</scope>
    <source>
        <strain evidence="2">cv. Malutang</strain>
    </source>
</reference>
<name>A0A5C7HA04_9ROSI</name>
<sequence length="81" mass="9211">MMINKIQAQSSVEVEYIAAVANQAIWIRKVLTKLNYVQEEPTGLWSEEQLVDILTKALAGNKFNVLRTKLGVFKKSLKEEC</sequence>
<keyword evidence="2" id="KW-1185">Reference proteome</keyword>
<dbReference type="EMBL" id="VAHF01000010">
    <property type="protein sequence ID" value="TXG53315.1"/>
    <property type="molecule type" value="Genomic_DNA"/>
</dbReference>